<dbReference type="RefSeq" id="WP_328961672.1">
    <property type="nucleotide sequence ID" value="NZ_CP108090.1"/>
</dbReference>
<evidence type="ECO:0000256" key="1">
    <source>
        <dbReference type="SAM" id="Phobius"/>
    </source>
</evidence>
<dbReference type="EMBL" id="CP108090">
    <property type="protein sequence ID" value="WUQ12397.1"/>
    <property type="molecule type" value="Genomic_DNA"/>
</dbReference>
<keyword evidence="1" id="KW-0812">Transmembrane</keyword>
<gene>
    <name evidence="2" type="ORF">OG517_13655</name>
</gene>
<evidence type="ECO:0000313" key="2">
    <source>
        <dbReference type="EMBL" id="WUQ12397.1"/>
    </source>
</evidence>
<keyword evidence="1" id="KW-0472">Membrane</keyword>
<dbReference type="Proteomes" id="UP001432039">
    <property type="component" value="Chromosome"/>
</dbReference>
<organism evidence="2 3">
    <name type="scientific">Streptomyces virginiae</name>
    <name type="common">Streptomyces cinnamonensis</name>
    <dbReference type="NCBI Taxonomy" id="1961"/>
    <lineage>
        <taxon>Bacteria</taxon>
        <taxon>Bacillati</taxon>
        <taxon>Actinomycetota</taxon>
        <taxon>Actinomycetes</taxon>
        <taxon>Kitasatosporales</taxon>
        <taxon>Streptomycetaceae</taxon>
        <taxon>Streptomyces</taxon>
    </lineage>
</organism>
<name>A0ABZ1TAU9_STRVG</name>
<accession>A0ABZ1TAU9</accession>
<sequence length="204" mass="22310">MNRPATAAGTGRRRPWQRRLAIGAGIFVSLCILGVLALLLTLTYEWGQPADAEGRACCWEENATPEWTAGMLGLRVPETATDLRAGLHSNVQYDVALLTFTVSTAEADRFLQPLLREGAQMARNRHPEEPGYTRSDGFSHLGLPEPETFTEGMRITSVCPHEAKTPESDALGLCADIHAHEFQPGTTRVYIWAGSDAPLEKPPT</sequence>
<evidence type="ECO:0000313" key="3">
    <source>
        <dbReference type="Proteomes" id="UP001432039"/>
    </source>
</evidence>
<reference evidence="2" key="1">
    <citation type="submission" date="2022-10" db="EMBL/GenBank/DDBJ databases">
        <title>The complete genomes of actinobacterial strains from the NBC collection.</title>
        <authorList>
            <person name="Joergensen T.S."/>
            <person name="Alvarez Arevalo M."/>
            <person name="Sterndorff E.B."/>
            <person name="Faurdal D."/>
            <person name="Vuksanovic O."/>
            <person name="Mourched A.-S."/>
            <person name="Charusanti P."/>
            <person name="Shaw S."/>
            <person name="Blin K."/>
            <person name="Weber T."/>
        </authorList>
    </citation>
    <scope>NUCLEOTIDE SEQUENCE</scope>
    <source>
        <strain evidence="2">NBC_00248</strain>
    </source>
</reference>
<protein>
    <submittedName>
        <fullName evidence="2">Uncharacterized protein</fullName>
    </submittedName>
</protein>
<feature type="transmembrane region" description="Helical" evidence="1">
    <location>
        <begin position="20"/>
        <end position="42"/>
    </location>
</feature>
<proteinExistence type="predicted"/>
<keyword evidence="1" id="KW-1133">Transmembrane helix</keyword>
<keyword evidence="3" id="KW-1185">Reference proteome</keyword>